<dbReference type="FunFam" id="2.40.70.10:FF:000023">
    <property type="entry name" value="Aspartic protease"/>
    <property type="match status" value="1"/>
</dbReference>
<evidence type="ECO:0000259" key="10">
    <source>
        <dbReference type="PROSITE" id="PS51767"/>
    </source>
</evidence>
<dbReference type="Proteomes" id="UP000191024">
    <property type="component" value="Chromosome G"/>
</dbReference>
<keyword evidence="7" id="KW-1015">Disulfide bond</keyword>
<dbReference type="InterPro" id="IPR001969">
    <property type="entry name" value="Aspartic_peptidase_AS"/>
</dbReference>
<evidence type="ECO:0000256" key="2">
    <source>
        <dbReference type="ARBA" id="ARBA00022670"/>
    </source>
</evidence>
<keyword evidence="3 9" id="KW-0732">Signal</keyword>
<evidence type="ECO:0000256" key="1">
    <source>
        <dbReference type="ARBA" id="ARBA00007447"/>
    </source>
</evidence>
<keyword evidence="12" id="KW-1185">Reference proteome</keyword>
<dbReference type="PRINTS" id="PR00792">
    <property type="entry name" value="PEPSIN"/>
</dbReference>
<feature type="active site" evidence="6">
    <location>
        <position position="87"/>
    </location>
</feature>
<evidence type="ECO:0000256" key="5">
    <source>
        <dbReference type="ARBA" id="ARBA00022801"/>
    </source>
</evidence>
<evidence type="ECO:0000256" key="4">
    <source>
        <dbReference type="ARBA" id="ARBA00022750"/>
    </source>
</evidence>
<feature type="domain" description="Peptidase A1" evidence="10">
    <location>
        <begin position="69"/>
        <end position="433"/>
    </location>
</feature>
<evidence type="ECO:0000256" key="3">
    <source>
        <dbReference type="ARBA" id="ARBA00022729"/>
    </source>
</evidence>
<dbReference type="GO" id="GO:0004190">
    <property type="term" value="F:aspartic-type endopeptidase activity"/>
    <property type="evidence" value="ECO:0007669"/>
    <property type="project" value="UniProtKB-KW"/>
</dbReference>
<dbReference type="PROSITE" id="PS51767">
    <property type="entry name" value="PEPTIDASE_A1"/>
    <property type="match status" value="1"/>
</dbReference>
<dbReference type="GO" id="GO:0006508">
    <property type="term" value="P:proteolysis"/>
    <property type="evidence" value="ECO:0007669"/>
    <property type="project" value="UniProtKB-KW"/>
</dbReference>
<comment type="similarity">
    <text evidence="1 8">Belongs to the peptidase A1 family.</text>
</comment>
<feature type="chain" id="PRO_5009236461" evidence="9">
    <location>
        <begin position="22"/>
        <end position="648"/>
    </location>
</feature>
<feature type="disulfide bond" evidence="7">
    <location>
        <begin position="363"/>
        <end position="398"/>
    </location>
</feature>
<proteinExistence type="inferred from homology"/>
<dbReference type="InterPro" id="IPR021109">
    <property type="entry name" value="Peptidase_aspartic_dom_sf"/>
</dbReference>
<organism evidence="11 12">
    <name type="scientific">Lachancea mirantina</name>
    <dbReference type="NCBI Taxonomy" id="1230905"/>
    <lineage>
        <taxon>Eukaryota</taxon>
        <taxon>Fungi</taxon>
        <taxon>Dikarya</taxon>
        <taxon>Ascomycota</taxon>
        <taxon>Saccharomycotina</taxon>
        <taxon>Saccharomycetes</taxon>
        <taxon>Saccharomycetales</taxon>
        <taxon>Saccharomycetaceae</taxon>
        <taxon>Lachancea</taxon>
    </lineage>
</organism>
<evidence type="ECO:0000313" key="11">
    <source>
        <dbReference type="EMBL" id="SCV01999.1"/>
    </source>
</evidence>
<dbReference type="AlphaFoldDB" id="A0A1G4KC96"/>
<evidence type="ECO:0000256" key="9">
    <source>
        <dbReference type="SAM" id="SignalP"/>
    </source>
</evidence>
<protein>
    <submittedName>
        <fullName evidence="11">LAMI_0G15104g1_1</fullName>
    </submittedName>
</protein>
<feature type="signal peptide" evidence="9">
    <location>
        <begin position="1"/>
        <end position="21"/>
    </location>
</feature>
<evidence type="ECO:0000256" key="6">
    <source>
        <dbReference type="PIRSR" id="PIRSR601461-1"/>
    </source>
</evidence>
<feature type="active site" evidence="6">
    <location>
        <position position="328"/>
    </location>
</feature>
<evidence type="ECO:0000256" key="8">
    <source>
        <dbReference type="RuleBase" id="RU000454"/>
    </source>
</evidence>
<dbReference type="GO" id="GO:0071944">
    <property type="term" value="C:cell periphery"/>
    <property type="evidence" value="ECO:0007669"/>
    <property type="project" value="UniProtKB-ARBA"/>
</dbReference>
<accession>A0A1G4KC96</accession>
<keyword evidence="2 8" id="KW-0645">Protease</keyword>
<dbReference type="EMBL" id="LT598469">
    <property type="protein sequence ID" value="SCV01999.1"/>
    <property type="molecule type" value="Genomic_DNA"/>
</dbReference>
<dbReference type="SUPFAM" id="SSF50630">
    <property type="entry name" value="Acid proteases"/>
    <property type="match status" value="1"/>
</dbReference>
<dbReference type="OrthoDB" id="771136at2759"/>
<dbReference type="InterPro" id="IPR033121">
    <property type="entry name" value="PEPTIDASE_A1"/>
</dbReference>
<evidence type="ECO:0000313" key="12">
    <source>
        <dbReference type="Proteomes" id="UP000191024"/>
    </source>
</evidence>
<dbReference type="PANTHER" id="PTHR47966:SF65">
    <property type="entry name" value="ASPARTIC-TYPE ENDOPEPTIDASE"/>
    <property type="match status" value="1"/>
</dbReference>
<dbReference type="Gene3D" id="2.40.70.10">
    <property type="entry name" value="Acid Proteases"/>
    <property type="match status" value="2"/>
</dbReference>
<gene>
    <name evidence="11" type="ORF">LAMI_0G15104G</name>
</gene>
<dbReference type="PANTHER" id="PTHR47966">
    <property type="entry name" value="BETA-SITE APP-CLEAVING ENZYME, ISOFORM A-RELATED"/>
    <property type="match status" value="1"/>
</dbReference>
<dbReference type="InterPro" id="IPR001461">
    <property type="entry name" value="Aspartic_peptidase_A1"/>
</dbReference>
<dbReference type="Pfam" id="PF00026">
    <property type="entry name" value="Asp"/>
    <property type="match status" value="1"/>
</dbReference>
<sequence>MVIGLILISATVSLLIQNSCGQHLKLEFDKLRGSSFENSFSTFKPVLSKRYNQDTGTLESPLLQQYQFYSLNLEIGTPRQSVVVLLDTGSSDLWVSLPSNPYCMDHTGDRAGHRKREYTYAPQPTYSAAPVTTISGIAVEPTMDCSQFGVFDAGRSTSFHGNVSEPYYIQYSDFSYAYGYWATDDLTLGGTAISDQQFAVATRSNTSVGVLGIGLRKLEAVTGYTNASNENYDNFPLTLKKNGIIARTIYSLFLNSPDANYGTILFGGVDASRYTGQLYTLPLVNVFTSYGISQPAEFDITVQGLGMRSASNCRQATLSTVKFPALLDSGTTLMYIDEAIAERIADFLNATWSDDWGFYTFDCNSSYNDTEIVFEFGGFHIRTPVNNYVLETDDDETCALGIVPSDQHAVFGDVFLTSAYVVYDLDNLEISLAQANWGTTSDDISEVIGAIPGAKKAPGYSNSWTASAAKLDIVTSDIFEGFSISCKPTLNSHTTSTSPSSLTSNLINSSVLANNTVDIKPNGSTRSYQITQLSSTHNAITSSTSNMDENGSWQFVYSTLILIDHVTVTNSSCCATPSVSALTEKQNDDEERKASRFVSVSTSTMSSKGTVKAEQTELFSQNSAMSFKTFHLPFYLACIVPLMSLLTL</sequence>
<dbReference type="InterPro" id="IPR033876">
    <property type="entry name" value="SAP-like"/>
</dbReference>
<dbReference type="CDD" id="cd05474">
    <property type="entry name" value="SAP_like"/>
    <property type="match status" value="1"/>
</dbReference>
<reference evidence="11 12" key="1">
    <citation type="submission" date="2016-03" db="EMBL/GenBank/DDBJ databases">
        <authorList>
            <person name="Devillers H."/>
        </authorList>
    </citation>
    <scope>NUCLEOTIDE SEQUENCE [LARGE SCALE GENOMIC DNA]</scope>
    <source>
        <strain evidence="11">CBS 11717</strain>
    </source>
</reference>
<evidence type="ECO:0000256" key="7">
    <source>
        <dbReference type="PIRSR" id="PIRSR601461-2"/>
    </source>
</evidence>
<keyword evidence="5 8" id="KW-0378">Hydrolase</keyword>
<keyword evidence="4 8" id="KW-0064">Aspartyl protease</keyword>
<dbReference type="PROSITE" id="PS00141">
    <property type="entry name" value="ASP_PROTEASE"/>
    <property type="match status" value="2"/>
</dbReference>
<name>A0A1G4KC96_9SACH</name>